<accession>A0ABU6VYZ2</accession>
<reference evidence="1 2" key="1">
    <citation type="journal article" date="2023" name="Plants (Basel)">
        <title>Bridging the Gap: Combining Genomics and Transcriptomics Approaches to Understand Stylosanthes scabra, an Orphan Legume from the Brazilian Caatinga.</title>
        <authorList>
            <person name="Ferreira-Neto J.R.C."/>
            <person name="da Silva M.D."/>
            <person name="Binneck E."/>
            <person name="de Melo N.F."/>
            <person name="da Silva R.H."/>
            <person name="de Melo A.L.T.M."/>
            <person name="Pandolfi V."/>
            <person name="Bustamante F.O."/>
            <person name="Brasileiro-Vidal A.C."/>
            <person name="Benko-Iseppon A.M."/>
        </authorList>
    </citation>
    <scope>NUCLEOTIDE SEQUENCE [LARGE SCALE GENOMIC DNA]</scope>
    <source>
        <tissue evidence="1">Leaves</tissue>
    </source>
</reference>
<evidence type="ECO:0000313" key="2">
    <source>
        <dbReference type="Proteomes" id="UP001341840"/>
    </source>
</evidence>
<keyword evidence="2" id="KW-1185">Reference proteome</keyword>
<name>A0ABU6VYZ2_9FABA</name>
<organism evidence="1 2">
    <name type="scientific">Stylosanthes scabra</name>
    <dbReference type="NCBI Taxonomy" id="79078"/>
    <lineage>
        <taxon>Eukaryota</taxon>
        <taxon>Viridiplantae</taxon>
        <taxon>Streptophyta</taxon>
        <taxon>Embryophyta</taxon>
        <taxon>Tracheophyta</taxon>
        <taxon>Spermatophyta</taxon>
        <taxon>Magnoliopsida</taxon>
        <taxon>eudicotyledons</taxon>
        <taxon>Gunneridae</taxon>
        <taxon>Pentapetalae</taxon>
        <taxon>rosids</taxon>
        <taxon>fabids</taxon>
        <taxon>Fabales</taxon>
        <taxon>Fabaceae</taxon>
        <taxon>Papilionoideae</taxon>
        <taxon>50 kb inversion clade</taxon>
        <taxon>dalbergioids sensu lato</taxon>
        <taxon>Dalbergieae</taxon>
        <taxon>Pterocarpus clade</taxon>
        <taxon>Stylosanthes</taxon>
    </lineage>
</organism>
<proteinExistence type="predicted"/>
<feature type="non-terminal residue" evidence="1">
    <location>
        <position position="268"/>
    </location>
</feature>
<evidence type="ECO:0000313" key="1">
    <source>
        <dbReference type="EMBL" id="MED6178882.1"/>
    </source>
</evidence>
<protein>
    <recommendedName>
        <fullName evidence="3">Phage tail tape measure protein</fullName>
    </recommendedName>
</protein>
<dbReference type="Proteomes" id="UP001341840">
    <property type="component" value="Unassembled WGS sequence"/>
</dbReference>
<evidence type="ECO:0008006" key="3">
    <source>
        <dbReference type="Google" id="ProtNLM"/>
    </source>
</evidence>
<sequence length="268" mass="27902">KIKIAAANRGEHSKAAVRIAEGSRVKKSSKIGELSFGFVSQRFSGGGTTQSLWGGNEFGSNEKKQFPIWSGKYGRGSRGSRTLTLKLLADIDNFTKNTNLAEAQAQGLGGKIEKFGAAAKAAFAAAAAAAAAYAVKLGVDGVKAAIEDEAAQAQLARTLQAATGATNEQIAATEKYITKMQLATGVADTDLRKALSRLSLSTNDLTKSQELLSLALDISKATGKDLDGVANALGKAYDGQTTALGKLGIGLSSAELKTMQFKDVQTRL</sequence>
<gene>
    <name evidence="1" type="ORF">PIB30_111714</name>
</gene>
<comment type="caution">
    <text evidence="1">The sequence shown here is derived from an EMBL/GenBank/DDBJ whole genome shotgun (WGS) entry which is preliminary data.</text>
</comment>
<dbReference type="EMBL" id="JASCZI010158360">
    <property type="protein sequence ID" value="MED6178882.1"/>
    <property type="molecule type" value="Genomic_DNA"/>
</dbReference>
<feature type="non-terminal residue" evidence="1">
    <location>
        <position position="1"/>
    </location>
</feature>